<feature type="region of interest" description="Disordered" evidence="1">
    <location>
        <begin position="59"/>
        <end position="80"/>
    </location>
</feature>
<protein>
    <submittedName>
        <fullName evidence="3">Flavoprotein</fullName>
    </submittedName>
</protein>
<dbReference type="GO" id="GO:0003824">
    <property type="term" value="F:catalytic activity"/>
    <property type="evidence" value="ECO:0007669"/>
    <property type="project" value="InterPro"/>
</dbReference>
<dbReference type="InterPro" id="IPR003382">
    <property type="entry name" value="Flavoprotein"/>
</dbReference>
<keyword evidence="4" id="KW-1185">Reference proteome</keyword>
<comment type="caution">
    <text evidence="3">The sequence shown here is derived from an EMBL/GenBank/DDBJ whole genome shotgun (WGS) entry which is preliminary data.</text>
</comment>
<reference evidence="3" key="1">
    <citation type="journal article" date="2014" name="Int. J. Syst. Evol. Microbiol.">
        <title>Complete genome sequence of Corynebacterium casei LMG S-19264T (=DSM 44701T), isolated from a smear-ripened cheese.</title>
        <authorList>
            <consortium name="US DOE Joint Genome Institute (JGI-PGF)"/>
            <person name="Walter F."/>
            <person name="Albersmeier A."/>
            <person name="Kalinowski J."/>
            <person name="Ruckert C."/>
        </authorList>
    </citation>
    <scope>NUCLEOTIDE SEQUENCE</scope>
    <source>
        <strain evidence="3">JCM 3090</strain>
    </source>
</reference>
<dbReference type="Gene3D" id="3.40.50.1950">
    <property type="entry name" value="Flavin prenyltransferase-like"/>
    <property type="match status" value="1"/>
</dbReference>
<dbReference type="InterPro" id="IPR036551">
    <property type="entry name" value="Flavin_trans-like"/>
</dbReference>
<organism evidence="3 4">
    <name type="scientific">Pilimelia anulata</name>
    <dbReference type="NCBI Taxonomy" id="53371"/>
    <lineage>
        <taxon>Bacteria</taxon>
        <taxon>Bacillati</taxon>
        <taxon>Actinomycetota</taxon>
        <taxon>Actinomycetes</taxon>
        <taxon>Micromonosporales</taxon>
        <taxon>Micromonosporaceae</taxon>
        <taxon>Pilimelia</taxon>
    </lineage>
</organism>
<dbReference type="EMBL" id="BMQB01000002">
    <property type="protein sequence ID" value="GGJ82972.1"/>
    <property type="molecule type" value="Genomic_DNA"/>
</dbReference>
<evidence type="ECO:0000259" key="2">
    <source>
        <dbReference type="Pfam" id="PF02441"/>
    </source>
</evidence>
<name>A0A8J3B1J4_9ACTN</name>
<evidence type="ECO:0000313" key="3">
    <source>
        <dbReference type="EMBL" id="GGJ82972.1"/>
    </source>
</evidence>
<sequence length="187" mass="18944">MGEAVRERVLEVVVCGAGPAPYVAALLDLAAAGGWSAAVLATPSGLALLDAAADAVAQRTGRPVRSAHRTPGDPRRSTHRPDAVIVAPATFNTVNKLAAGICDTYALDVLAERVGAGVPVVVLPFLNTALAARAPLRTAVAALRAEGVTVLLGPEGNPPHPPGTGADRIAAFPRHLALAAAAARTRR</sequence>
<evidence type="ECO:0000313" key="4">
    <source>
        <dbReference type="Proteomes" id="UP000649739"/>
    </source>
</evidence>
<gene>
    <name evidence="3" type="ORF">GCM10010123_10760</name>
</gene>
<proteinExistence type="predicted"/>
<feature type="compositionally biased region" description="Basic and acidic residues" evidence="1">
    <location>
        <begin position="70"/>
        <end position="80"/>
    </location>
</feature>
<dbReference type="Pfam" id="PF02441">
    <property type="entry name" value="Flavoprotein"/>
    <property type="match status" value="1"/>
</dbReference>
<dbReference type="Proteomes" id="UP000649739">
    <property type="component" value="Unassembled WGS sequence"/>
</dbReference>
<reference evidence="3" key="2">
    <citation type="submission" date="2020-09" db="EMBL/GenBank/DDBJ databases">
        <authorList>
            <person name="Sun Q."/>
            <person name="Ohkuma M."/>
        </authorList>
    </citation>
    <scope>NUCLEOTIDE SEQUENCE</scope>
    <source>
        <strain evidence="3">JCM 3090</strain>
    </source>
</reference>
<accession>A0A8J3B1J4</accession>
<dbReference type="AlphaFoldDB" id="A0A8J3B1J4"/>
<evidence type="ECO:0000256" key="1">
    <source>
        <dbReference type="SAM" id="MobiDB-lite"/>
    </source>
</evidence>
<dbReference type="SUPFAM" id="SSF52507">
    <property type="entry name" value="Homo-oligomeric flavin-containing Cys decarboxylases, HFCD"/>
    <property type="match status" value="1"/>
</dbReference>
<feature type="domain" description="Flavoprotein" evidence="2">
    <location>
        <begin position="12"/>
        <end position="150"/>
    </location>
</feature>